<sequence length="596" mass="65788">MTLMQFYSDRQKSKLRTVGQHYQSFVIMGLVSLMLFGGIVWRLAYLQLVEGDRFRAVADENRIRLIAKQPARGNIFDRKGRIMATSRLSKALFVWPRSHSREEWQPILKRISQILNIPDTELSKLIERAENGYDSTQQIRIARGLTAEQATLIGEFSNELPGVDVEYEALRYYPNGTLAAHVLGYTGEVDEVSLVELKPKGYRLGDIIGQLGVEAGLEQKLRGKWGGRRVEVDNMGQIIKFLGEEPAQAGQDVTLTIDLDIQRAAEKALGDTQGAIVVMDPNDGAILAMVSRPVYDPNVFSQPVTEEIWQQVQGSDHPFVNRALRGFPPASTFKIITTVAALKSGKFDPYTVLPTYPYIIAGGIQFWDWNQAGFGPLGFDGAMAWSSDTFFYQVGMTIGGPTLIEWTRRFSFGSKTGIELAAEEDPGLVADDAWKRKYRDEEWFEGDTVNMSIGQGFLLATPLQVALMNAVPANGGYLVQPHLLKDNPEAKKNRRSVGLSKDALKVLQSGLRQVVTSGTGQVMNVPTIPPNAGKTGTAEDPPRLSHAWYGGYAPYDKPEIVVVVFGENSGGGGGGFAAPKALQVMEDYFKMKKGKK</sequence>
<keyword evidence="5" id="KW-0997">Cell inner membrane</keyword>
<gene>
    <name evidence="17" type="primary">mrdA</name>
    <name evidence="17" type="ORF">ABWT76_003935</name>
</gene>
<dbReference type="EMBL" id="CP159837">
    <property type="protein sequence ID" value="XCM35274.1"/>
    <property type="molecule type" value="Genomic_DNA"/>
</dbReference>
<dbReference type="SUPFAM" id="SSF56601">
    <property type="entry name" value="beta-lactamase/transpeptidase-like"/>
    <property type="match status" value="1"/>
</dbReference>
<dbReference type="EC" id="3.4.16.4" evidence="17"/>
<feature type="domain" description="Penicillin-binding protein dimerisation" evidence="16">
    <location>
        <begin position="69"/>
        <end position="240"/>
    </location>
</feature>
<dbReference type="GO" id="GO:0008658">
    <property type="term" value="F:penicillin binding"/>
    <property type="evidence" value="ECO:0007669"/>
    <property type="project" value="InterPro"/>
</dbReference>
<dbReference type="PANTHER" id="PTHR30627:SF2">
    <property type="entry name" value="PEPTIDOGLYCAN D,D-TRANSPEPTIDASE MRDA"/>
    <property type="match status" value="1"/>
</dbReference>
<dbReference type="SUPFAM" id="SSF56519">
    <property type="entry name" value="Penicillin binding protein dimerisation domain"/>
    <property type="match status" value="1"/>
</dbReference>
<dbReference type="Pfam" id="PF03717">
    <property type="entry name" value="PBP_dimer"/>
    <property type="match status" value="1"/>
</dbReference>
<dbReference type="NCBIfam" id="TIGR03423">
    <property type="entry name" value="pbp2_mrdA"/>
    <property type="match status" value="1"/>
</dbReference>
<dbReference type="AlphaFoldDB" id="A0AAU8JAC7"/>
<dbReference type="Pfam" id="PF00905">
    <property type="entry name" value="Transpeptidase"/>
    <property type="match status" value="1"/>
</dbReference>
<dbReference type="GO" id="GO:0008360">
    <property type="term" value="P:regulation of cell shape"/>
    <property type="evidence" value="ECO:0007669"/>
    <property type="project" value="UniProtKB-KW"/>
</dbReference>
<keyword evidence="17" id="KW-0121">Carboxypeptidase</keyword>
<dbReference type="InterPro" id="IPR050515">
    <property type="entry name" value="Beta-lactam/transpept"/>
</dbReference>
<dbReference type="InterPro" id="IPR036138">
    <property type="entry name" value="PBP_dimer_sf"/>
</dbReference>
<dbReference type="GO" id="GO:0006508">
    <property type="term" value="P:proteolysis"/>
    <property type="evidence" value="ECO:0007669"/>
    <property type="project" value="UniProtKB-KW"/>
</dbReference>
<evidence type="ECO:0000256" key="10">
    <source>
        <dbReference type="ARBA" id="ARBA00022984"/>
    </source>
</evidence>
<keyword evidence="10" id="KW-0573">Peptidoglycan synthesis</keyword>
<evidence type="ECO:0000256" key="13">
    <source>
        <dbReference type="ARBA" id="ARBA00023316"/>
    </source>
</evidence>
<dbReference type="InterPro" id="IPR012338">
    <property type="entry name" value="Beta-lactam/transpept-like"/>
</dbReference>
<dbReference type="GO" id="GO:0009002">
    <property type="term" value="F:serine-type D-Ala-D-Ala carboxypeptidase activity"/>
    <property type="evidence" value="ECO:0007669"/>
    <property type="project" value="UniProtKB-EC"/>
</dbReference>
<evidence type="ECO:0000256" key="12">
    <source>
        <dbReference type="ARBA" id="ARBA00023136"/>
    </source>
</evidence>
<reference evidence="17" key="1">
    <citation type="submission" date="2024-07" db="EMBL/GenBank/DDBJ databases">
        <authorList>
            <person name="Kim Y.J."/>
            <person name="Jeong J.Y."/>
        </authorList>
    </citation>
    <scope>NUCLEOTIDE SEQUENCE</scope>
    <source>
        <strain evidence="17">GIHE-MW2</strain>
    </source>
</reference>
<evidence type="ECO:0000256" key="4">
    <source>
        <dbReference type="ARBA" id="ARBA00022475"/>
    </source>
</evidence>
<dbReference type="Gene3D" id="3.90.1310.10">
    <property type="entry name" value="Penicillin-binding protein 2a (Domain 2)"/>
    <property type="match status" value="1"/>
</dbReference>
<proteinExistence type="inferred from homology"/>
<comment type="similarity">
    <text evidence="3">Belongs to the transpeptidase family.</text>
</comment>
<keyword evidence="11 14" id="KW-1133">Transmembrane helix</keyword>
<evidence type="ECO:0000256" key="3">
    <source>
        <dbReference type="ARBA" id="ARBA00007171"/>
    </source>
</evidence>
<feature type="domain" description="Penicillin-binding protein transpeptidase" evidence="15">
    <location>
        <begin position="274"/>
        <end position="586"/>
    </location>
</feature>
<evidence type="ECO:0000256" key="1">
    <source>
        <dbReference type="ARBA" id="ARBA00004167"/>
    </source>
</evidence>
<dbReference type="InterPro" id="IPR001460">
    <property type="entry name" value="PCN-bd_Tpept"/>
</dbReference>
<keyword evidence="12 14" id="KW-0472">Membrane</keyword>
<keyword evidence="8 17" id="KW-0378">Hydrolase</keyword>
<keyword evidence="6" id="KW-0645">Protease</keyword>
<evidence type="ECO:0000256" key="5">
    <source>
        <dbReference type="ARBA" id="ARBA00022519"/>
    </source>
</evidence>
<keyword evidence="9" id="KW-0133">Cell shape</keyword>
<accession>A0AAU8JAC7</accession>
<dbReference type="GO" id="GO:0005886">
    <property type="term" value="C:plasma membrane"/>
    <property type="evidence" value="ECO:0007669"/>
    <property type="project" value="UniProtKB-SubCell"/>
</dbReference>
<dbReference type="InterPro" id="IPR005311">
    <property type="entry name" value="PBP_dimer"/>
</dbReference>
<dbReference type="PANTHER" id="PTHR30627">
    <property type="entry name" value="PEPTIDOGLYCAN D,D-TRANSPEPTIDASE"/>
    <property type="match status" value="1"/>
</dbReference>
<evidence type="ECO:0000256" key="14">
    <source>
        <dbReference type="SAM" id="Phobius"/>
    </source>
</evidence>
<comment type="subcellular location">
    <subcellularLocation>
        <location evidence="2">Cell membrane</location>
    </subcellularLocation>
    <subcellularLocation>
        <location evidence="1">Membrane</location>
        <topology evidence="1">Single-pass membrane protein</topology>
    </subcellularLocation>
</comment>
<dbReference type="RefSeq" id="WP_354634840.1">
    <property type="nucleotide sequence ID" value="NZ_CP159837.1"/>
</dbReference>
<protein>
    <submittedName>
        <fullName evidence="17">Penicillin-binding protein 2</fullName>
        <ecNumber evidence="17">3.4.16.4</ecNumber>
    </submittedName>
</protein>
<evidence type="ECO:0000313" key="17">
    <source>
        <dbReference type="EMBL" id="XCM35274.1"/>
    </source>
</evidence>
<evidence type="ECO:0000256" key="9">
    <source>
        <dbReference type="ARBA" id="ARBA00022960"/>
    </source>
</evidence>
<keyword evidence="7 14" id="KW-0812">Transmembrane</keyword>
<evidence type="ECO:0000256" key="2">
    <source>
        <dbReference type="ARBA" id="ARBA00004236"/>
    </source>
</evidence>
<evidence type="ECO:0000256" key="7">
    <source>
        <dbReference type="ARBA" id="ARBA00022692"/>
    </source>
</evidence>
<organism evidence="17">
    <name type="scientific">Planktothricoides raciborskii GIHE-MW2</name>
    <dbReference type="NCBI Taxonomy" id="2792601"/>
    <lineage>
        <taxon>Bacteria</taxon>
        <taxon>Bacillati</taxon>
        <taxon>Cyanobacteriota</taxon>
        <taxon>Cyanophyceae</taxon>
        <taxon>Oscillatoriophycideae</taxon>
        <taxon>Oscillatoriales</taxon>
        <taxon>Oscillatoriaceae</taxon>
        <taxon>Planktothricoides</taxon>
    </lineage>
</organism>
<evidence type="ECO:0000256" key="6">
    <source>
        <dbReference type="ARBA" id="ARBA00022670"/>
    </source>
</evidence>
<evidence type="ECO:0000256" key="8">
    <source>
        <dbReference type="ARBA" id="ARBA00022801"/>
    </source>
</evidence>
<dbReference type="Gene3D" id="3.30.1390.30">
    <property type="entry name" value="Penicillin-binding protein 2a, domain 3"/>
    <property type="match status" value="1"/>
</dbReference>
<dbReference type="GO" id="GO:0071555">
    <property type="term" value="P:cell wall organization"/>
    <property type="evidence" value="ECO:0007669"/>
    <property type="project" value="UniProtKB-KW"/>
</dbReference>
<evidence type="ECO:0000256" key="11">
    <source>
        <dbReference type="ARBA" id="ARBA00022989"/>
    </source>
</evidence>
<dbReference type="Gene3D" id="3.40.710.10">
    <property type="entry name" value="DD-peptidase/beta-lactamase superfamily"/>
    <property type="match status" value="1"/>
</dbReference>
<evidence type="ECO:0000259" key="15">
    <source>
        <dbReference type="Pfam" id="PF00905"/>
    </source>
</evidence>
<evidence type="ECO:0000259" key="16">
    <source>
        <dbReference type="Pfam" id="PF03717"/>
    </source>
</evidence>
<dbReference type="GO" id="GO:0009252">
    <property type="term" value="P:peptidoglycan biosynthetic process"/>
    <property type="evidence" value="ECO:0007669"/>
    <property type="project" value="UniProtKB-KW"/>
</dbReference>
<feature type="transmembrane region" description="Helical" evidence="14">
    <location>
        <begin position="21"/>
        <end position="44"/>
    </location>
</feature>
<name>A0AAU8JAC7_9CYAN</name>
<keyword evidence="4" id="KW-1003">Cell membrane</keyword>
<dbReference type="GO" id="GO:0071972">
    <property type="term" value="F:peptidoglycan L,D-transpeptidase activity"/>
    <property type="evidence" value="ECO:0007669"/>
    <property type="project" value="TreeGrafter"/>
</dbReference>
<keyword evidence="13" id="KW-0961">Cell wall biogenesis/degradation</keyword>
<dbReference type="InterPro" id="IPR017790">
    <property type="entry name" value="Penicillin-binding_protein_2"/>
</dbReference>